<evidence type="ECO:0000256" key="1">
    <source>
        <dbReference type="SAM" id="SignalP"/>
    </source>
</evidence>
<sequence length="54" mass="6068">MRKVVFFLLAWVHNRIVRNCCLSACGCLLFSVQIREHLSFCPSTARGSAPLTSQ</sequence>
<accession>A0A0E9R6P6</accession>
<proteinExistence type="predicted"/>
<evidence type="ECO:0000313" key="2">
    <source>
        <dbReference type="EMBL" id="JAH24811.1"/>
    </source>
</evidence>
<reference evidence="2" key="1">
    <citation type="submission" date="2014-11" db="EMBL/GenBank/DDBJ databases">
        <authorList>
            <person name="Amaro Gonzalez C."/>
        </authorList>
    </citation>
    <scope>NUCLEOTIDE SEQUENCE</scope>
</reference>
<dbReference type="AlphaFoldDB" id="A0A0E9R6P6"/>
<feature type="signal peptide" evidence="1">
    <location>
        <begin position="1"/>
        <end position="19"/>
    </location>
</feature>
<keyword evidence="1" id="KW-0732">Signal</keyword>
<protein>
    <submittedName>
        <fullName evidence="2">Uncharacterized protein</fullName>
    </submittedName>
</protein>
<feature type="chain" id="PRO_5002431518" evidence="1">
    <location>
        <begin position="20"/>
        <end position="54"/>
    </location>
</feature>
<dbReference type="EMBL" id="GBXM01083766">
    <property type="protein sequence ID" value="JAH24811.1"/>
    <property type="molecule type" value="Transcribed_RNA"/>
</dbReference>
<organism evidence="2">
    <name type="scientific">Anguilla anguilla</name>
    <name type="common">European freshwater eel</name>
    <name type="synonym">Muraena anguilla</name>
    <dbReference type="NCBI Taxonomy" id="7936"/>
    <lineage>
        <taxon>Eukaryota</taxon>
        <taxon>Metazoa</taxon>
        <taxon>Chordata</taxon>
        <taxon>Craniata</taxon>
        <taxon>Vertebrata</taxon>
        <taxon>Euteleostomi</taxon>
        <taxon>Actinopterygii</taxon>
        <taxon>Neopterygii</taxon>
        <taxon>Teleostei</taxon>
        <taxon>Anguilliformes</taxon>
        <taxon>Anguillidae</taxon>
        <taxon>Anguilla</taxon>
    </lineage>
</organism>
<name>A0A0E9R6P6_ANGAN</name>
<reference evidence="2" key="2">
    <citation type="journal article" date="2015" name="Fish Shellfish Immunol.">
        <title>Early steps in the European eel (Anguilla anguilla)-Vibrio vulnificus interaction in the gills: Role of the RtxA13 toxin.</title>
        <authorList>
            <person name="Callol A."/>
            <person name="Pajuelo D."/>
            <person name="Ebbesson L."/>
            <person name="Teles M."/>
            <person name="MacKenzie S."/>
            <person name="Amaro C."/>
        </authorList>
    </citation>
    <scope>NUCLEOTIDE SEQUENCE</scope>
</reference>